<feature type="compositionally biased region" description="Basic and acidic residues" evidence="2">
    <location>
        <begin position="1"/>
        <end position="22"/>
    </location>
</feature>
<feature type="region of interest" description="Disordered" evidence="2">
    <location>
        <begin position="1"/>
        <end position="67"/>
    </location>
</feature>
<name>A0A2N0RY65_9GLOM</name>
<comment type="caution">
    <text evidence="3">The sequence shown here is derived from an EMBL/GenBank/DDBJ whole genome shotgun (WGS) entry which is preliminary data.</text>
</comment>
<feature type="compositionally biased region" description="Acidic residues" evidence="2">
    <location>
        <begin position="55"/>
        <end position="65"/>
    </location>
</feature>
<proteinExistence type="predicted"/>
<feature type="compositionally biased region" description="Basic and acidic residues" evidence="2">
    <location>
        <begin position="38"/>
        <end position="54"/>
    </location>
</feature>
<dbReference type="VEuPathDB" id="FungiDB:FUN_008026"/>
<evidence type="ECO:0000313" key="3">
    <source>
        <dbReference type="EMBL" id="PKC68251.1"/>
    </source>
</evidence>
<gene>
    <name evidence="3" type="ORF">RhiirA1_507601</name>
</gene>
<dbReference type="VEuPathDB" id="FungiDB:RhiirFUN_008402"/>
<evidence type="ECO:0000256" key="2">
    <source>
        <dbReference type="SAM" id="MobiDB-lite"/>
    </source>
</evidence>
<evidence type="ECO:0000256" key="1">
    <source>
        <dbReference type="SAM" id="Coils"/>
    </source>
</evidence>
<dbReference type="AlphaFoldDB" id="A0A2N0RY65"/>
<protein>
    <submittedName>
        <fullName evidence="3">Uncharacterized protein</fullName>
    </submittedName>
</protein>
<dbReference type="EMBL" id="LLXH01000343">
    <property type="protein sequence ID" value="PKC68251.1"/>
    <property type="molecule type" value="Genomic_DNA"/>
</dbReference>
<dbReference type="Proteomes" id="UP000232688">
    <property type="component" value="Unassembled WGS sequence"/>
</dbReference>
<organism evidence="3 4">
    <name type="scientific">Rhizophagus irregularis</name>
    <dbReference type="NCBI Taxonomy" id="588596"/>
    <lineage>
        <taxon>Eukaryota</taxon>
        <taxon>Fungi</taxon>
        <taxon>Fungi incertae sedis</taxon>
        <taxon>Mucoromycota</taxon>
        <taxon>Glomeromycotina</taxon>
        <taxon>Glomeromycetes</taxon>
        <taxon>Glomerales</taxon>
        <taxon>Glomeraceae</taxon>
        <taxon>Rhizophagus</taxon>
    </lineage>
</organism>
<accession>A0A2N0RY65</accession>
<reference evidence="3 4" key="1">
    <citation type="submission" date="2017-10" db="EMBL/GenBank/DDBJ databases">
        <title>Extensive intraspecific genome diversity in a model arbuscular mycorrhizal fungus.</title>
        <authorList>
            <person name="Chen E.C.H."/>
            <person name="Morin E."/>
            <person name="Baudet D."/>
            <person name="Noel J."/>
            <person name="Ndikumana S."/>
            <person name="Charron P."/>
            <person name="St-Onge C."/>
            <person name="Giorgi J."/>
            <person name="Grigoriev I.V."/>
            <person name="Roux C."/>
            <person name="Martin F.M."/>
            <person name="Corradi N."/>
        </authorList>
    </citation>
    <scope>NUCLEOTIDE SEQUENCE [LARGE SCALE GENOMIC DNA]</scope>
    <source>
        <strain evidence="3 4">A1</strain>
    </source>
</reference>
<sequence>METNDNVRGEHQEREQDPDRRTNNNISDTVDSRFSSTTKDDLDISSGDDKKNDKNDDDENEDNPIYDEVYKPIKTEVDELRRENEALKKENLSLKGTIESYKKNYTYINNKVESQKRQYDDYIHGLNKKLNDSNNKVESQKRQYDNYIRELNKKLNDSKNELVSNKNRTETFKTEFIKIQEELDTKKMDVIELKKNNAALREEASKYQSALGVASNFRISDGKNHSVQLKKDILSLQDAIEAYVTNLKGNIEVNIENVEKLAQKYGCLTNIIIEKTKKQNKPFIKAILQRYVLEIIYENANKYFDSLGNNRCLLESEILMRTHDLCFILKEFSETRIGTDKIAPTSSIKIRQEAFAALSNRGFSEIIENNQNNQTNEHNFIYHVKHILNKSMAEIRIINDAEKKQSIENMATNIIREIIRLFWFRVNVQEPVITIAWYGPYTKIDRDTMTGRWEEGDDDIDNLVVDLCYFPIIGLNLDDPSKRKLYIRAKVFPRCQERNYAVSLFEKGYSVVKNVISIDKSESQQAGHNSNEAS</sequence>
<keyword evidence="1" id="KW-0175">Coiled coil</keyword>
<feature type="coiled-coil region" evidence="1">
    <location>
        <begin position="70"/>
        <end position="210"/>
    </location>
</feature>
<dbReference type="VEuPathDB" id="FungiDB:RhiirA1_507601"/>
<evidence type="ECO:0000313" key="4">
    <source>
        <dbReference type="Proteomes" id="UP000232688"/>
    </source>
</evidence>
<feature type="compositionally biased region" description="Polar residues" evidence="2">
    <location>
        <begin position="23"/>
        <end position="37"/>
    </location>
</feature>
<reference evidence="3 4" key="2">
    <citation type="submission" date="2017-10" db="EMBL/GenBank/DDBJ databases">
        <title>Genome analyses suggest a sexual origin of heterokaryosis in a supposedly ancient asexual fungus.</title>
        <authorList>
            <person name="Corradi N."/>
            <person name="Sedzielewska K."/>
            <person name="Noel J."/>
            <person name="Charron P."/>
            <person name="Farinelli L."/>
            <person name="Marton T."/>
            <person name="Kruger M."/>
            <person name="Pelin A."/>
            <person name="Brachmann A."/>
            <person name="Corradi N."/>
        </authorList>
    </citation>
    <scope>NUCLEOTIDE SEQUENCE [LARGE SCALE GENOMIC DNA]</scope>
    <source>
        <strain evidence="3 4">A1</strain>
    </source>
</reference>